<sequence length="88" mass="10039">MKLRPIPSQARRPKGRRTVLRWASNLPSEKKNKAMKTPTENQPNYQAPGRFPASQAEMPSMRTKSETRKEALDPTRSLASPRHLVRST</sequence>
<keyword evidence="3" id="KW-1185">Reference proteome</keyword>
<dbReference type="Proteomes" id="UP000762676">
    <property type="component" value="Unassembled WGS sequence"/>
</dbReference>
<evidence type="ECO:0000256" key="1">
    <source>
        <dbReference type="SAM" id="MobiDB-lite"/>
    </source>
</evidence>
<name>A0AAV4HL04_9GAST</name>
<gene>
    <name evidence="2" type="ORF">ElyMa_001021800</name>
</gene>
<feature type="region of interest" description="Disordered" evidence="1">
    <location>
        <begin position="1"/>
        <end position="88"/>
    </location>
</feature>
<organism evidence="2 3">
    <name type="scientific">Elysia marginata</name>
    <dbReference type="NCBI Taxonomy" id="1093978"/>
    <lineage>
        <taxon>Eukaryota</taxon>
        <taxon>Metazoa</taxon>
        <taxon>Spiralia</taxon>
        <taxon>Lophotrochozoa</taxon>
        <taxon>Mollusca</taxon>
        <taxon>Gastropoda</taxon>
        <taxon>Heterobranchia</taxon>
        <taxon>Euthyneura</taxon>
        <taxon>Panpulmonata</taxon>
        <taxon>Sacoglossa</taxon>
        <taxon>Placobranchoidea</taxon>
        <taxon>Plakobranchidae</taxon>
        <taxon>Elysia</taxon>
    </lineage>
</organism>
<comment type="caution">
    <text evidence="2">The sequence shown here is derived from an EMBL/GenBank/DDBJ whole genome shotgun (WGS) entry which is preliminary data.</text>
</comment>
<dbReference type="EMBL" id="BMAT01002079">
    <property type="protein sequence ID" value="GFR98563.1"/>
    <property type="molecule type" value="Genomic_DNA"/>
</dbReference>
<protein>
    <submittedName>
        <fullName evidence="2">Uncharacterized protein</fullName>
    </submittedName>
</protein>
<feature type="compositionally biased region" description="Basic and acidic residues" evidence="1">
    <location>
        <begin position="63"/>
        <end position="73"/>
    </location>
</feature>
<accession>A0AAV4HL04</accession>
<reference evidence="2 3" key="1">
    <citation type="journal article" date="2021" name="Elife">
        <title>Chloroplast acquisition without the gene transfer in kleptoplastic sea slugs, Plakobranchus ocellatus.</title>
        <authorList>
            <person name="Maeda T."/>
            <person name="Takahashi S."/>
            <person name="Yoshida T."/>
            <person name="Shimamura S."/>
            <person name="Takaki Y."/>
            <person name="Nagai Y."/>
            <person name="Toyoda A."/>
            <person name="Suzuki Y."/>
            <person name="Arimoto A."/>
            <person name="Ishii H."/>
            <person name="Satoh N."/>
            <person name="Nishiyama T."/>
            <person name="Hasebe M."/>
            <person name="Maruyama T."/>
            <person name="Minagawa J."/>
            <person name="Obokata J."/>
            <person name="Shigenobu S."/>
        </authorList>
    </citation>
    <scope>NUCLEOTIDE SEQUENCE [LARGE SCALE GENOMIC DNA]</scope>
</reference>
<evidence type="ECO:0000313" key="3">
    <source>
        <dbReference type="Proteomes" id="UP000762676"/>
    </source>
</evidence>
<proteinExistence type="predicted"/>
<evidence type="ECO:0000313" key="2">
    <source>
        <dbReference type="EMBL" id="GFR98563.1"/>
    </source>
</evidence>
<dbReference type="AlphaFoldDB" id="A0AAV4HL04"/>